<dbReference type="Proteomes" id="UP000593892">
    <property type="component" value="Chromosome"/>
</dbReference>
<reference evidence="1 2" key="1">
    <citation type="submission" date="2020-10" db="EMBL/GenBank/DDBJ databases">
        <title>Complete genome sequence of Paludibaculum fermentans P105T, a facultatively anaerobic acidobacterium capable of dissimilatory Fe(III) reduction.</title>
        <authorList>
            <person name="Dedysh S.N."/>
            <person name="Beletsky A.V."/>
            <person name="Kulichevskaya I.S."/>
            <person name="Mardanov A.V."/>
            <person name="Ravin N.V."/>
        </authorList>
    </citation>
    <scope>NUCLEOTIDE SEQUENCE [LARGE SCALE GENOMIC DNA]</scope>
    <source>
        <strain evidence="1 2">P105</strain>
    </source>
</reference>
<protein>
    <submittedName>
        <fullName evidence="1">Virulence RhuM family protein</fullName>
    </submittedName>
</protein>
<dbReference type="RefSeq" id="WP_194451846.1">
    <property type="nucleotide sequence ID" value="NZ_CP063849.1"/>
</dbReference>
<name>A0A7S7NUQ5_PALFE</name>
<dbReference type="AlphaFoldDB" id="A0A7S7NUQ5"/>
<gene>
    <name evidence="1" type="ORF">IRI77_09570</name>
</gene>
<dbReference type="PANTHER" id="PTHR35810:SF1">
    <property type="entry name" value="CYTOPLASMIC PROTEIN"/>
    <property type="match status" value="1"/>
</dbReference>
<dbReference type="EMBL" id="CP063849">
    <property type="protein sequence ID" value="QOY90181.1"/>
    <property type="molecule type" value="Genomic_DNA"/>
</dbReference>
<keyword evidence="2" id="KW-1185">Reference proteome</keyword>
<proteinExistence type="predicted"/>
<dbReference type="Pfam" id="PF13310">
    <property type="entry name" value="Virulence_RhuM"/>
    <property type="match status" value="1"/>
</dbReference>
<sequence>MSNGELILYTSEDGAARIQLRAEGGTVWLSLAQIADLFGRDKSVISRHIKAIFEEGELVSDSVVARYATTAADGKTYQVDYYSLEMILAIGYRVRSQRGIEFRRWASTTLKEYLVKGFVLDTQRLKDPAWDYFDELLERIREIRASEARFYQKVREILSLSEDYDPKSQAAQVFYAIIQNKMLHAVTGHTAAELITARANAGLPNMGLTAWKGSRVRKGDVATAKNYLAEKEISDLNLIVTMFLDTADLRARRRHTMRLADWEVVLDGFLRSNELPLLTNAGSVSAAQAEKAAFERYEAFDARRREQLAAGDDSDIAELERIARHPKKRILGSNDE</sequence>
<evidence type="ECO:0000313" key="1">
    <source>
        <dbReference type="EMBL" id="QOY90181.1"/>
    </source>
</evidence>
<dbReference type="PANTHER" id="PTHR35810">
    <property type="entry name" value="CYTOPLASMIC PROTEIN-RELATED"/>
    <property type="match status" value="1"/>
</dbReference>
<dbReference type="KEGG" id="pfer:IRI77_09570"/>
<evidence type="ECO:0000313" key="2">
    <source>
        <dbReference type="Proteomes" id="UP000593892"/>
    </source>
</evidence>
<organism evidence="1 2">
    <name type="scientific">Paludibaculum fermentans</name>
    <dbReference type="NCBI Taxonomy" id="1473598"/>
    <lineage>
        <taxon>Bacteria</taxon>
        <taxon>Pseudomonadati</taxon>
        <taxon>Acidobacteriota</taxon>
        <taxon>Terriglobia</taxon>
        <taxon>Bryobacterales</taxon>
        <taxon>Bryobacteraceae</taxon>
        <taxon>Paludibaculum</taxon>
    </lineage>
</organism>
<dbReference type="InterPro" id="IPR011204">
    <property type="entry name" value="Virulence_RhuM-like"/>
</dbReference>
<dbReference type="PIRSF" id="PIRSF015268">
    <property type="entry name" value="Virulence_RhuM"/>
    <property type="match status" value="1"/>
</dbReference>
<accession>A0A7S7NUQ5</accession>